<keyword evidence="4 5" id="KW-0520">NAD</keyword>
<dbReference type="GO" id="GO:0005886">
    <property type="term" value="C:plasma membrane"/>
    <property type="evidence" value="ECO:0007669"/>
    <property type="project" value="TreeGrafter"/>
</dbReference>
<dbReference type="GO" id="GO:0042853">
    <property type="term" value="P:L-alanine catabolic process"/>
    <property type="evidence" value="ECO:0007669"/>
    <property type="project" value="InterPro"/>
</dbReference>
<dbReference type="EC" id="1.4.1.1" evidence="2 5"/>
<gene>
    <name evidence="11" type="primary">ald</name>
    <name evidence="11" type="ORF">GCM10007100_29670</name>
</gene>
<feature type="binding site" evidence="7">
    <location>
        <position position="75"/>
    </location>
    <ligand>
        <name>substrate</name>
    </ligand>
</feature>
<reference evidence="11" key="2">
    <citation type="submission" date="2020-09" db="EMBL/GenBank/DDBJ databases">
        <authorList>
            <person name="Sun Q."/>
            <person name="Kim S."/>
        </authorList>
    </citation>
    <scope>NUCLEOTIDE SEQUENCE</scope>
    <source>
        <strain evidence="11">KCTC 12988</strain>
    </source>
</reference>
<proteinExistence type="inferred from homology"/>
<feature type="binding site" evidence="7">
    <location>
        <position position="15"/>
    </location>
    <ligand>
        <name>substrate</name>
    </ligand>
</feature>
<keyword evidence="3 5" id="KW-0560">Oxidoreductase</keyword>
<evidence type="ECO:0000313" key="12">
    <source>
        <dbReference type="Proteomes" id="UP000644507"/>
    </source>
</evidence>
<dbReference type="Gene3D" id="3.40.50.720">
    <property type="entry name" value="NAD(P)-binding Rossmann-like Domain"/>
    <property type="match status" value="2"/>
</dbReference>
<evidence type="ECO:0000256" key="1">
    <source>
        <dbReference type="ARBA" id="ARBA00005689"/>
    </source>
</evidence>
<dbReference type="PANTHER" id="PTHR42795">
    <property type="entry name" value="ALANINE DEHYDROGENASE"/>
    <property type="match status" value="1"/>
</dbReference>
<evidence type="ECO:0000256" key="3">
    <source>
        <dbReference type="ARBA" id="ARBA00023002"/>
    </source>
</evidence>
<dbReference type="InterPro" id="IPR007886">
    <property type="entry name" value="AlaDH/PNT_N"/>
</dbReference>
<feature type="binding site" evidence="8">
    <location>
        <position position="202"/>
    </location>
    <ligand>
        <name>NAD(+)</name>
        <dbReference type="ChEBI" id="CHEBI:57540"/>
    </ligand>
</feature>
<dbReference type="InterPro" id="IPR008141">
    <property type="entry name" value="Ala_DH"/>
</dbReference>
<evidence type="ECO:0000256" key="4">
    <source>
        <dbReference type="ARBA" id="ARBA00023027"/>
    </source>
</evidence>
<feature type="active site" description="Proton donor/acceptor" evidence="6">
    <location>
        <position position="96"/>
    </location>
</feature>
<evidence type="ECO:0000259" key="10">
    <source>
        <dbReference type="SMART" id="SM01003"/>
    </source>
</evidence>
<dbReference type="SUPFAM" id="SSF51735">
    <property type="entry name" value="NAD(P)-binding Rossmann-fold domains"/>
    <property type="match status" value="1"/>
</dbReference>
<evidence type="ECO:0000256" key="2">
    <source>
        <dbReference type="ARBA" id="ARBA00012897"/>
    </source>
</evidence>
<dbReference type="GO" id="GO:0000166">
    <property type="term" value="F:nucleotide binding"/>
    <property type="evidence" value="ECO:0007669"/>
    <property type="project" value="UniProtKB-KW"/>
</dbReference>
<evidence type="ECO:0000256" key="7">
    <source>
        <dbReference type="PIRSR" id="PIRSR000183-2"/>
    </source>
</evidence>
<dbReference type="EMBL" id="BMXI01000013">
    <property type="protein sequence ID" value="GHC60417.1"/>
    <property type="molecule type" value="Genomic_DNA"/>
</dbReference>
<dbReference type="NCBIfam" id="TIGR00518">
    <property type="entry name" value="alaDH"/>
    <property type="match status" value="1"/>
</dbReference>
<feature type="binding site" evidence="8">
    <location>
        <begin position="237"/>
        <end position="238"/>
    </location>
    <ligand>
        <name>NAD(+)</name>
        <dbReference type="ChEBI" id="CHEBI:57540"/>
    </ligand>
</feature>
<dbReference type="Pfam" id="PF01262">
    <property type="entry name" value="AlaDh_PNT_C"/>
    <property type="match status" value="1"/>
</dbReference>
<evidence type="ECO:0000256" key="6">
    <source>
        <dbReference type="PIRSR" id="PIRSR000183-1"/>
    </source>
</evidence>
<feature type="active site" description="Proton donor/acceptor" evidence="6">
    <location>
        <position position="268"/>
    </location>
</feature>
<feature type="binding site" evidence="8">
    <location>
        <begin position="177"/>
        <end position="178"/>
    </location>
    <ligand>
        <name>NAD(+)</name>
        <dbReference type="ChEBI" id="CHEBI:57540"/>
    </ligand>
</feature>
<sequence>MKIGIPTEIKSQEHRVSVIPSTVKTLTKRGHEVFVQEGAGIGSSYQDEDYRAAGATLLPDAASVFDAATIIVKVKEPQASEIALLNESHTLFTYLHLAASKELTEGLMTSGCTSIAYETVSVDRHLPLLEPMSEIAGRMSAMVGSYHLAKHRGGRGILLGGIPGVPPGRVTVIGGGTAGMNAARVANGIGADVTILEVDFDRMRFLDVTMSGAQTLYSSEANLAEILPRTDLVIGAVLVPGAAAPKLITREMLQLLQPGSVLVDIAVDQGGCAETTRPTTHDDPTFFEEDVLHYCVANMPGAYARTATQALNNVTQGYLTLLADRGIEDALRENAPLRSGLSTFQGKLTSKPVAEAHELEFTDPNLVLEG</sequence>
<evidence type="ECO:0000313" key="11">
    <source>
        <dbReference type="EMBL" id="GHC60417.1"/>
    </source>
</evidence>
<protein>
    <recommendedName>
        <fullName evidence="2 5">Alanine dehydrogenase</fullName>
        <ecNumber evidence="2 5">1.4.1.1</ecNumber>
    </recommendedName>
</protein>
<dbReference type="AlphaFoldDB" id="A0A918TSW5"/>
<evidence type="ECO:0000259" key="9">
    <source>
        <dbReference type="SMART" id="SM01002"/>
    </source>
</evidence>
<feature type="binding site" evidence="8">
    <location>
        <position position="277"/>
    </location>
    <ligand>
        <name>NAD(+)</name>
        <dbReference type="ChEBI" id="CHEBI:57540"/>
    </ligand>
</feature>
<dbReference type="CDD" id="cd05305">
    <property type="entry name" value="L-AlaDH"/>
    <property type="match status" value="1"/>
</dbReference>
<dbReference type="PIRSF" id="PIRSF000183">
    <property type="entry name" value="Alanine_dh"/>
    <property type="match status" value="1"/>
</dbReference>
<comment type="caution">
    <text evidence="11">The sequence shown here is derived from an EMBL/GenBank/DDBJ whole genome shotgun (WGS) entry which is preliminary data.</text>
</comment>
<dbReference type="PROSITE" id="PS00837">
    <property type="entry name" value="ALADH_PNT_2"/>
    <property type="match status" value="1"/>
</dbReference>
<dbReference type="GO" id="GO:0000286">
    <property type="term" value="F:alanine dehydrogenase activity"/>
    <property type="evidence" value="ECO:0007669"/>
    <property type="project" value="UniProtKB-UniRule"/>
</dbReference>
<keyword evidence="8" id="KW-0547">Nucleotide-binding</keyword>
<dbReference type="RefSeq" id="WP_189571474.1">
    <property type="nucleotide sequence ID" value="NZ_BMXI01000013.1"/>
</dbReference>
<evidence type="ECO:0000256" key="5">
    <source>
        <dbReference type="PIRNR" id="PIRNR000183"/>
    </source>
</evidence>
<keyword evidence="12" id="KW-1185">Reference proteome</keyword>
<organism evidence="11 12">
    <name type="scientific">Roseibacillus persicicus</name>
    <dbReference type="NCBI Taxonomy" id="454148"/>
    <lineage>
        <taxon>Bacteria</taxon>
        <taxon>Pseudomonadati</taxon>
        <taxon>Verrucomicrobiota</taxon>
        <taxon>Verrucomicrobiia</taxon>
        <taxon>Verrucomicrobiales</taxon>
        <taxon>Verrucomicrobiaceae</taxon>
        <taxon>Roseibacillus</taxon>
    </lineage>
</organism>
<feature type="domain" description="Alanine dehydrogenase/pyridine nucleotide transhydrogenase NAD(H)-binding" evidence="9">
    <location>
        <begin position="148"/>
        <end position="295"/>
    </location>
</feature>
<dbReference type="InterPro" id="IPR036291">
    <property type="entry name" value="NAD(P)-bd_dom_sf"/>
</dbReference>
<feature type="binding site" evidence="8">
    <location>
        <position position="218"/>
    </location>
    <ligand>
        <name>NAD(+)</name>
        <dbReference type="ChEBI" id="CHEBI:57540"/>
    </ligand>
</feature>
<dbReference type="SMART" id="SM01003">
    <property type="entry name" value="AlaDh_PNT_N"/>
    <property type="match status" value="1"/>
</dbReference>
<dbReference type="Proteomes" id="UP000644507">
    <property type="component" value="Unassembled WGS sequence"/>
</dbReference>
<reference evidence="11" key="1">
    <citation type="journal article" date="2014" name="Int. J. Syst. Evol. Microbiol.">
        <title>Complete genome sequence of Corynebacterium casei LMG S-19264T (=DSM 44701T), isolated from a smear-ripened cheese.</title>
        <authorList>
            <consortium name="US DOE Joint Genome Institute (JGI-PGF)"/>
            <person name="Walter F."/>
            <person name="Albersmeier A."/>
            <person name="Kalinowski J."/>
            <person name="Ruckert C."/>
        </authorList>
    </citation>
    <scope>NUCLEOTIDE SEQUENCE</scope>
    <source>
        <strain evidence="11">KCTC 12988</strain>
    </source>
</reference>
<name>A0A918TSW5_9BACT</name>
<dbReference type="PANTHER" id="PTHR42795:SF1">
    <property type="entry name" value="ALANINE DEHYDROGENASE"/>
    <property type="match status" value="1"/>
</dbReference>
<comment type="similarity">
    <text evidence="1 5">Belongs to the AlaDH/PNT family.</text>
</comment>
<dbReference type="Pfam" id="PF05222">
    <property type="entry name" value="AlaDh_PNT_N"/>
    <property type="match status" value="1"/>
</dbReference>
<dbReference type="InterPro" id="IPR007698">
    <property type="entry name" value="AlaDH/PNT_NAD(H)-bd"/>
</dbReference>
<dbReference type="SUPFAM" id="SSF52283">
    <property type="entry name" value="Formate/glycerate dehydrogenase catalytic domain-like"/>
    <property type="match status" value="1"/>
</dbReference>
<feature type="binding site" evidence="8">
    <location>
        <begin position="296"/>
        <end position="299"/>
    </location>
    <ligand>
        <name>NAD(+)</name>
        <dbReference type="ChEBI" id="CHEBI:57540"/>
    </ligand>
</feature>
<feature type="domain" description="Alanine dehydrogenase/pyridine nucleotide transhydrogenase N-terminal" evidence="10">
    <location>
        <begin position="4"/>
        <end position="136"/>
    </location>
</feature>
<feature type="binding site" evidence="8">
    <location>
        <position position="133"/>
    </location>
    <ligand>
        <name>NAD(+)</name>
        <dbReference type="ChEBI" id="CHEBI:57540"/>
    </ligand>
</feature>
<dbReference type="FunFam" id="3.40.50.720:FF:000049">
    <property type="entry name" value="Alanine dehydrogenase"/>
    <property type="match status" value="1"/>
</dbReference>
<feature type="binding site" evidence="8">
    <location>
        <begin position="265"/>
        <end position="268"/>
    </location>
    <ligand>
        <name>NAD(+)</name>
        <dbReference type="ChEBI" id="CHEBI:57540"/>
    </ligand>
</feature>
<dbReference type="SMART" id="SM01002">
    <property type="entry name" value="AlaDh_PNT_C"/>
    <property type="match status" value="1"/>
</dbReference>
<accession>A0A918TSW5</accession>
<evidence type="ECO:0000256" key="8">
    <source>
        <dbReference type="PIRSR" id="PIRSR000183-3"/>
    </source>
</evidence>
<dbReference type="InterPro" id="IPR008143">
    <property type="entry name" value="Ala_DH/PNT_CS2"/>
</dbReference>
<comment type="catalytic activity">
    <reaction evidence="5">
        <text>L-alanine + NAD(+) + H2O = pyruvate + NH4(+) + NADH + H(+)</text>
        <dbReference type="Rhea" id="RHEA:18405"/>
        <dbReference type="ChEBI" id="CHEBI:15361"/>
        <dbReference type="ChEBI" id="CHEBI:15377"/>
        <dbReference type="ChEBI" id="CHEBI:15378"/>
        <dbReference type="ChEBI" id="CHEBI:28938"/>
        <dbReference type="ChEBI" id="CHEBI:57540"/>
        <dbReference type="ChEBI" id="CHEBI:57945"/>
        <dbReference type="ChEBI" id="CHEBI:57972"/>
        <dbReference type="EC" id="1.4.1.1"/>
    </reaction>
</comment>